<dbReference type="PANTHER" id="PTHR43166">
    <property type="entry name" value="AMINO ACID IMPORT ATP-BINDING PROTEIN"/>
    <property type="match status" value="1"/>
</dbReference>
<organism evidence="13 14">
    <name type="scientific">Enterococcus aquimarinus</name>
    <dbReference type="NCBI Taxonomy" id="328396"/>
    <lineage>
        <taxon>Bacteria</taxon>
        <taxon>Bacillati</taxon>
        <taxon>Bacillota</taxon>
        <taxon>Bacilli</taxon>
        <taxon>Lactobacillales</taxon>
        <taxon>Enterococcaceae</taxon>
        <taxon>Enterococcus</taxon>
    </lineage>
</organism>
<evidence type="ECO:0000256" key="10">
    <source>
        <dbReference type="ARBA" id="ARBA00055994"/>
    </source>
</evidence>
<dbReference type="FunFam" id="3.40.50.300:FF:000056">
    <property type="entry name" value="Cell division ATP-binding protein FtsE"/>
    <property type="match status" value="1"/>
</dbReference>
<keyword evidence="7" id="KW-0029">Amino-acid transport</keyword>
<evidence type="ECO:0000259" key="11">
    <source>
        <dbReference type="PROSITE" id="PS50893"/>
    </source>
</evidence>
<dbReference type="Pfam" id="PF09383">
    <property type="entry name" value="NIL"/>
    <property type="match status" value="1"/>
</dbReference>
<keyword evidence="8" id="KW-0472">Membrane</keyword>
<dbReference type="SUPFAM" id="SSF55021">
    <property type="entry name" value="ACT-like"/>
    <property type="match status" value="1"/>
</dbReference>
<dbReference type="GO" id="GO:0016887">
    <property type="term" value="F:ATP hydrolysis activity"/>
    <property type="evidence" value="ECO:0007669"/>
    <property type="project" value="InterPro"/>
</dbReference>
<dbReference type="Gene3D" id="3.30.70.260">
    <property type="match status" value="1"/>
</dbReference>
<protein>
    <submittedName>
        <fullName evidence="12">ATP-binding cassette domain-containing protein</fullName>
    </submittedName>
    <submittedName>
        <fullName evidence="13">D-methionine ABC transporter ATP-binding protein</fullName>
    </submittedName>
</protein>
<evidence type="ECO:0000256" key="9">
    <source>
        <dbReference type="ARBA" id="ARBA00049360"/>
    </source>
</evidence>
<dbReference type="PROSITE" id="PS50893">
    <property type="entry name" value="ABC_TRANSPORTER_2"/>
    <property type="match status" value="1"/>
</dbReference>
<keyword evidence="2" id="KW-0813">Transport</keyword>
<reference evidence="12" key="3">
    <citation type="submission" date="2021-11" db="EMBL/GenBank/DDBJ databases">
        <authorList>
            <person name="Gilroy R."/>
        </authorList>
    </citation>
    <scope>NUCLEOTIDE SEQUENCE</scope>
    <source>
        <strain evidence="12">150</strain>
    </source>
</reference>
<evidence type="ECO:0000313" key="12">
    <source>
        <dbReference type="EMBL" id="MCC9273831.1"/>
    </source>
</evidence>
<comment type="caution">
    <text evidence="13">The sequence shown here is derived from an EMBL/GenBank/DDBJ whole genome shotgun (WGS) entry which is preliminary data.</text>
</comment>
<dbReference type="InterPro" id="IPR041701">
    <property type="entry name" value="MetN_ABC"/>
</dbReference>
<dbReference type="Proteomes" id="UP000813384">
    <property type="component" value="Unassembled WGS sequence"/>
</dbReference>
<dbReference type="SMART" id="SM00930">
    <property type="entry name" value="NIL"/>
    <property type="match status" value="1"/>
</dbReference>
<comment type="catalytic activity">
    <reaction evidence="9">
        <text>ATP + H2O = ADP + phosphate + H(+)</text>
        <dbReference type="Rhea" id="RHEA:13065"/>
        <dbReference type="ChEBI" id="CHEBI:15377"/>
        <dbReference type="ChEBI" id="CHEBI:15378"/>
        <dbReference type="ChEBI" id="CHEBI:30616"/>
        <dbReference type="ChEBI" id="CHEBI:43474"/>
        <dbReference type="ChEBI" id="CHEBI:456216"/>
    </reaction>
</comment>
<keyword evidence="14" id="KW-1185">Reference proteome</keyword>
<comment type="function">
    <text evidence="10">Part of the ABC transporter FtsEX involved in cellular division. Has ATPase activity. Essential for cell division and viability.</text>
</comment>
<feature type="domain" description="ABC transporter" evidence="11">
    <location>
        <begin position="5"/>
        <end position="244"/>
    </location>
</feature>
<proteinExistence type="inferred from homology"/>
<comment type="similarity">
    <text evidence="1">Belongs to the ABC transporter superfamily.</text>
</comment>
<sequence length="346" mass="38454">MSSLICFTDFVKEYESNGQKIRALDGINLEIETGDIYGIIGYSGAGKSTLIRGINGIEKPTEGTITVGEQKVNELSTKSLREFRKKTGMIFQHFNLMPSRTVFENVALPLKKSDLSSGEKKRRVDELLDYVGLLDKSNVYPAQLSGGQKQRVSIARALAHNPEILLCDEATSALDPQTTLSILSLLKRLNQTLGITIVLITHEMSVIKEICNKVAIIDAGKILEQGDVFDVFTKPNYSLTREFIETTSNLAKVKDVIKVYIEKKQPKIDGVVFLRLNFVDNQVQDSVIMSVAKTQRVDINILLADIAFLDNKQLGSLFVALTGENKREAIEALKKKGVQVEVVIYE</sequence>
<keyword evidence="3" id="KW-1003">Cell membrane</keyword>
<evidence type="ECO:0000256" key="5">
    <source>
        <dbReference type="ARBA" id="ARBA00022840"/>
    </source>
</evidence>
<gene>
    <name evidence="12" type="ORF">K8V42_06025</name>
    <name evidence="13" type="ORF">RU93_GL000433</name>
</gene>
<dbReference type="AlphaFoldDB" id="A0A1L8QR34"/>
<evidence type="ECO:0000256" key="7">
    <source>
        <dbReference type="ARBA" id="ARBA00022970"/>
    </source>
</evidence>
<dbReference type="InterPro" id="IPR050086">
    <property type="entry name" value="MetN_ABC_transporter-like"/>
</dbReference>
<dbReference type="InterPro" id="IPR003439">
    <property type="entry name" value="ABC_transporter-like_ATP-bd"/>
</dbReference>
<dbReference type="Pfam" id="PF00005">
    <property type="entry name" value="ABC_tran"/>
    <property type="match status" value="1"/>
</dbReference>
<dbReference type="GO" id="GO:0005524">
    <property type="term" value="F:ATP binding"/>
    <property type="evidence" value="ECO:0007669"/>
    <property type="project" value="UniProtKB-KW"/>
</dbReference>
<evidence type="ECO:0000256" key="2">
    <source>
        <dbReference type="ARBA" id="ARBA00022448"/>
    </source>
</evidence>
<dbReference type="InterPro" id="IPR045865">
    <property type="entry name" value="ACT-like_dom_sf"/>
</dbReference>
<keyword evidence="4" id="KW-0547">Nucleotide-binding</keyword>
<evidence type="ECO:0000256" key="1">
    <source>
        <dbReference type="ARBA" id="ARBA00005417"/>
    </source>
</evidence>
<dbReference type="SUPFAM" id="SSF52540">
    <property type="entry name" value="P-loop containing nucleoside triphosphate hydrolases"/>
    <property type="match status" value="1"/>
</dbReference>
<dbReference type="PROSITE" id="PS00211">
    <property type="entry name" value="ABC_TRANSPORTER_1"/>
    <property type="match status" value="1"/>
</dbReference>
<reference evidence="13 14" key="1">
    <citation type="submission" date="2014-12" db="EMBL/GenBank/DDBJ databases">
        <title>Draft genome sequences of 29 type strains of Enterococci.</title>
        <authorList>
            <person name="Zhong Z."/>
            <person name="Sun Z."/>
            <person name="Liu W."/>
            <person name="Zhang W."/>
            <person name="Zhang H."/>
        </authorList>
    </citation>
    <scope>NUCLEOTIDE SEQUENCE [LARGE SCALE GENOMIC DNA]</scope>
    <source>
        <strain evidence="13 14">DSM 17690</strain>
    </source>
</reference>
<evidence type="ECO:0000256" key="3">
    <source>
        <dbReference type="ARBA" id="ARBA00022475"/>
    </source>
</evidence>
<reference evidence="12" key="2">
    <citation type="journal article" date="2021" name="PeerJ">
        <title>Extensive microbial diversity within the chicken gut microbiome revealed by metagenomics and culture.</title>
        <authorList>
            <person name="Gilroy R."/>
            <person name="Ravi A."/>
            <person name="Getino M."/>
            <person name="Pursley I."/>
            <person name="Horton D.L."/>
            <person name="Alikhan N.F."/>
            <person name="Baker D."/>
            <person name="Gharbi K."/>
            <person name="Hall N."/>
            <person name="Watson M."/>
            <person name="Adriaenssens E.M."/>
            <person name="Foster-Nyarko E."/>
            <person name="Jarju S."/>
            <person name="Secka A."/>
            <person name="Antonio M."/>
            <person name="Oren A."/>
            <person name="Chaudhuri R.R."/>
            <person name="La Ragione R."/>
            <person name="Hildebrand F."/>
            <person name="Pallen M.J."/>
        </authorList>
    </citation>
    <scope>NUCLEOTIDE SEQUENCE</scope>
    <source>
        <strain evidence="12">150</strain>
    </source>
</reference>
<dbReference type="CDD" id="cd03258">
    <property type="entry name" value="ABC_MetN_methionine_transporter"/>
    <property type="match status" value="1"/>
</dbReference>
<keyword evidence="5 13" id="KW-0067">ATP-binding</keyword>
<name>A0A1L8QR34_9ENTE</name>
<evidence type="ECO:0000313" key="14">
    <source>
        <dbReference type="Proteomes" id="UP000182149"/>
    </source>
</evidence>
<dbReference type="RefSeq" id="WP_071875145.1">
    <property type="nucleotide sequence ID" value="NZ_JBHSHF010000013.1"/>
</dbReference>
<dbReference type="InterPro" id="IPR003593">
    <property type="entry name" value="AAA+_ATPase"/>
</dbReference>
<evidence type="ECO:0000256" key="4">
    <source>
        <dbReference type="ARBA" id="ARBA00022741"/>
    </source>
</evidence>
<accession>A0A1L8QR34</accession>
<dbReference type="Gene3D" id="3.40.50.300">
    <property type="entry name" value="P-loop containing nucleotide triphosphate hydrolases"/>
    <property type="match status" value="1"/>
</dbReference>
<dbReference type="Proteomes" id="UP000182149">
    <property type="component" value="Unassembled WGS sequence"/>
</dbReference>
<evidence type="ECO:0000256" key="6">
    <source>
        <dbReference type="ARBA" id="ARBA00022967"/>
    </source>
</evidence>
<dbReference type="PANTHER" id="PTHR43166:SF30">
    <property type="entry name" value="METHIONINE IMPORT ATP-BINDING PROTEIN METN"/>
    <property type="match status" value="1"/>
</dbReference>
<keyword evidence="6" id="KW-1278">Translocase</keyword>
<dbReference type="EMBL" id="JAJJVO010000093">
    <property type="protein sequence ID" value="MCC9273831.1"/>
    <property type="molecule type" value="Genomic_DNA"/>
</dbReference>
<evidence type="ECO:0000256" key="8">
    <source>
        <dbReference type="ARBA" id="ARBA00023136"/>
    </source>
</evidence>
<dbReference type="EMBL" id="JXKD01000011">
    <property type="protein sequence ID" value="OJG09983.1"/>
    <property type="molecule type" value="Genomic_DNA"/>
</dbReference>
<dbReference type="InterPro" id="IPR017871">
    <property type="entry name" value="ABC_transporter-like_CS"/>
</dbReference>
<dbReference type="SMART" id="SM00382">
    <property type="entry name" value="AAA"/>
    <property type="match status" value="1"/>
</dbReference>
<dbReference type="GO" id="GO:0006865">
    <property type="term" value="P:amino acid transport"/>
    <property type="evidence" value="ECO:0007669"/>
    <property type="project" value="UniProtKB-KW"/>
</dbReference>
<dbReference type="InterPro" id="IPR027417">
    <property type="entry name" value="P-loop_NTPase"/>
</dbReference>
<dbReference type="GO" id="GO:0005886">
    <property type="term" value="C:plasma membrane"/>
    <property type="evidence" value="ECO:0007669"/>
    <property type="project" value="UniProtKB-ARBA"/>
</dbReference>
<dbReference type="InterPro" id="IPR018449">
    <property type="entry name" value="NIL_domain"/>
</dbReference>
<evidence type="ECO:0000313" key="13">
    <source>
        <dbReference type="EMBL" id="OJG09983.1"/>
    </source>
</evidence>
<dbReference type="STRING" id="328396.RU93_GL000433"/>
<dbReference type="OrthoDB" id="9802264at2"/>